<feature type="compositionally biased region" description="Low complexity" evidence="1">
    <location>
        <begin position="169"/>
        <end position="178"/>
    </location>
</feature>
<feature type="compositionally biased region" description="Acidic residues" evidence="1">
    <location>
        <begin position="67"/>
        <end position="78"/>
    </location>
</feature>
<feature type="compositionally biased region" description="Basic residues" evidence="1">
    <location>
        <begin position="41"/>
        <end position="56"/>
    </location>
</feature>
<evidence type="ECO:0000256" key="1">
    <source>
        <dbReference type="SAM" id="MobiDB-lite"/>
    </source>
</evidence>
<protein>
    <submittedName>
        <fullName evidence="2">Uncharacterized protein</fullName>
    </submittedName>
</protein>
<evidence type="ECO:0000313" key="3">
    <source>
        <dbReference type="Proteomes" id="UP001163046"/>
    </source>
</evidence>
<name>A0A9W9Y7L4_9CNID</name>
<evidence type="ECO:0000313" key="2">
    <source>
        <dbReference type="EMBL" id="KAJ7321182.1"/>
    </source>
</evidence>
<keyword evidence="3" id="KW-1185">Reference proteome</keyword>
<comment type="caution">
    <text evidence="2">The sequence shown here is derived from an EMBL/GenBank/DDBJ whole genome shotgun (WGS) entry which is preliminary data.</text>
</comment>
<organism evidence="2 3">
    <name type="scientific">Desmophyllum pertusum</name>
    <dbReference type="NCBI Taxonomy" id="174260"/>
    <lineage>
        <taxon>Eukaryota</taxon>
        <taxon>Metazoa</taxon>
        <taxon>Cnidaria</taxon>
        <taxon>Anthozoa</taxon>
        <taxon>Hexacorallia</taxon>
        <taxon>Scleractinia</taxon>
        <taxon>Caryophylliina</taxon>
        <taxon>Caryophylliidae</taxon>
        <taxon>Desmophyllum</taxon>
    </lineage>
</organism>
<feature type="compositionally biased region" description="Acidic residues" evidence="1">
    <location>
        <begin position="179"/>
        <end position="188"/>
    </location>
</feature>
<accession>A0A9W9Y7L4</accession>
<dbReference type="OrthoDB" id="5980803at2759"/>
<feature type="compositionally biased region" description="Basic and acidic residues" evidence="1">
    <location>
        <begin position="57"/>
        <end position="66"/>
    </location>
</feature>
<reference evidence="2" key="1">
    <citation type="submission" date="2023-01" db="EMBL/GenBank/DDBJ databases">
        <title>Genome assembly of the deep-sea coral Lophelia pertusa.</title>
        <authorList>
            <person name="Herrera S."/>
            <person name="Cordes E."/>
        </authorList>
    </citation>
    <scope>NUCLEOTIDE SEQUENCE</scope>
    <source>
        <strain evidence="2">USNM1676648</strain>
        <tissue evidence="2">Polyp</tissue>
    </source>
</reference>
<dbReference type="AlphaFoldDB" id="A0A9W9Y7L4"/>
<feature type="region of interest" description="Disordered" evidence="1">
    <location>
        <begin position="1"/>
        <end position="154"/>
    </location>
</feature>
<proteinExistence type="predicted"/>
<feature type="compositionally biased region" description="Low complexity" evidence="1">
    <location>
        <begin position="79"/>
        <end position="90"/>
    </location>
</feature>
<sequence length="297" mass="33131">MDSNSTDSEAEFDGSEQTESCCHNGVKRRVSNSSDSSVGKCTKRYTRRPKHRRRRPTRELLLHSDNDRDEEDSSDDSLTDSNTSSSVRSKIVSRSKYKSTSSNESESGLEDLPRAPINDGFDVFSQSSHDAGDEHLSTVSAGEDFATESETNPAAVDTEAEDQNLMSLEADSSNSNSSEELDSSEDCSENGRSSSDCHESDDEENYSEIEVACKKQVLEYNEQANSYKDITDGSLYKNYYKKIHSENENGTCHHLRLMISTDGAPVFKSVHCSIWPLYLCILELPLEKRLLVRLSSS</sequence>
<gene>
    <name evidence="2" type="ORF">OS493_035355</name>
</gene>
<feature type="region of interest" description="Disordered" evidence="1">
    <location>
        <begin position="169"/>
        <end position="205"/>
    </location>
</feature>
<dbReference type="Proteomes" id="UP001163046">
    <property type="component" value="Unassembled WGS sequence"/>
</dbReference>
<dbReference type="EMBL" id="MU827830">
    <property type="protein sequence ID" value="KAJ7321182.1"/>
    <property type="molecule type" value="Genomic_DNA"/>
</dbReference>